<organism evidence="1 2">
    <name type="scientific">Streptomyces badius</name>
    <dbReference type="NCBI Taxonomy" id="1941"/>
    <lineage>
        <taxon>Bacteria</taxon>
        <taxon>Bacillati</taxon>
        <taxon>Actinomycetota</taxon>
        <taxon>Actinomycetes</taxon>
        <taxon>Kitasatosporales</taxon>
        <taxon>Streptomycetaceae</taxon>
        <taxon>Streptomyces</taxon>
    </lineage>
</organism>
<evidence type="ECO:0000313" key="2">
    <source>
        <dbReference type="Proteomes" id="UP000659767"/>
    </source>
</evidence>
<dbReference type="Proteomes" id="UP000659767">
    <property type="component" value="Unassembled WGS sequence"/>
</dbReference>
<comment type="caution">
    <text evidence="1">The sequence shown here is derived from an EMBL/GenBank/DDBJ whole genome shotgun (WGS) entry which is preliminary data.</text>
</comment>
<name>A0ABQ2T565_STRBA</name>
<accession>A0ABQ2T565</accession>
<evidence type="ECO:0000313" key="1">
    <source>
        <dbReference type="EMBL" id="GGS47937.1"/>
    </source>
</evidence>
<evidence type="ECO:0008006" key="3">
    <source>
        <dbReference type="Google" id="ProtNLM"/>
    </source>
</evidence>
<dbReference type="EMBL" id="BMSZ01000005">
    <property type="protein sequence ID" value="GGS47937.1"/>
    <property type="molecule type" value="Genomic_DNA"/>
</dbReference>
<protein>
    <recommendedName>
        <fullName evidence="3">Holin</fullName>
    </recommendedName>
</protein>
<reference evidence="2" key="1">
    <citation type="journal article" date="2019" name="Int. J. Syst. Evol. Microbiol.">
        <title>The Global Catalogue of Microorganisms (GCM) 10K type strain sequencing project: providing services to taxonomists for standard genome sequencing and annotation.</title>
        <authorList>
            <consortium name="The Broad Institute Genomics Platform"/>
            <consortium name="The Broad Institute Genome Sequencing Center for Infectious Disease"/>
            <person name="Wu L."/>
            <person name="Ma J."/>
        </authorList>
    </citation>
    <scope>NUCLEOTIDE SEQUENCE [LARGE SCALE GENOMIC DNA]</scope>
    <source>
        <strain evidence="2">JCM 4350</strain>
    </source>
</reference>
<gene>
    <name evidence="1" type="ORF">GCM10010253_22780</name>
</gene>
<sequence length="66" mass="6797">MSGKRTLVKMNAFDLAVTVALGSTLATILLNRQVTVAQGAAALVSLVLLQSPPLGPRSASEAYGAW</sequence>
<keyword evidence="2" id="KW-1185">Reference proteome</keyword>
<proteinExistence type="predicted"/>